<evidence type="ECO:0000313" key="2">
    <source>
        <dbReference type="EMBL" id="HAE49900.1"/>
    </source>
</evidence>
<proteinExistence type="predicted"/>
<name>A0A3B9IQ85_9PROT</name>
<dbReference type="Proteomes" id="UP000257706">
    <property type="component" value="Unassembled WGS sequence"/>
</dbReference>
<keyword evidence="1" id="KW-0812">Transmembrane</keyword>
<feature type="transmembrane region" description="Helical" evidence="1">
    <location>
        <begin position="26"/>
        <end position="44"/>
    </location>
</feature>
<evidence type="ECO:0000313" key="3">
    <source>
        <dbReference type="Proteomes" id="UP000257706"/>
    </source>
</evidence>
<dbReference type="AlphaFoldDB" id="A0A3B9IQ85"/>
<dbReference type="InterPro" id="IPR029016">
    <property type="entry name" value="GAF-like_dom_sf"/>
</dbReference>
<keyword evidence="1" id="KW-0472">Membrane</keyword>
<evidence type="ECO:0008006" key="4">
    <source>
        <dbReference type="Google" id="ProtNLM"/>
    </source>
</evidence>
<sequence length="320" mass="35180">MDQHIERITAVARRAAHADDRLRQAMTLHLVIVFPTLIALITAFTDNWPAAAVTTAVLLSVMSALVAGFVVHTASQGTGRVYFDALDLKQAADSRMLAHAEEMARADKDLRQRDADLRHANAFLELLSFQSKADLLWMNMILHYGCQIHPAPTRQEIIDEAMKFVVAQRATLFRMETSTELFDFAVYLHDPDSGLLQNVWRFKHDQHPGGKLGRSWAPGQGHVGKAFADRCSKVTGDTSRPEASALLATAPACTREYDGATYRAFASFPIGPAAASDAPIGVLTASSNVVDRFNYGNTEVLRHAALALASLIILTQYQRH</sequence>
<gene>
    <name evidence="2" type="ORF">DCK97_21025</name>
</gene>
<accession>A0A3B9IQ85</accession>
<protein>
    <recommendedName>
        <fullName evidence="4">GAF domain-containing protein</fullName>
    </recommendedName>
</protein>
<dbReference type="EMBL" id="DMAI01000345">
    <property type="protein sequence ID" value="HAE49900.1"/>
    <property type="molecule type" value="Genomic_DNA"/>
</dbReference>
<reference evidence="2 3" key="1">
    <citation type="journal article" date="2018" name="Nat. Biotechnol.">
        <title>A standardized bacterial taxonomy based on genome phylogeny substantially revises the tree of life.</title>
        <authorList>
            <person name="Parks D.H."/>
            <person name="Chuvochina M."/>
            <person name="Waite D.W."/>
            <person name="Rinke C."/>
            <person name="Skarshewski A."/>
            <person name="Chaumeil P.A."/>
            <person name="Hugenholtz P."/>
        </authorList>
    </citation>
    <scope>NUCLEOTIDE SEQUENCE [LARGE SCALE GENOMIC DNA]</scope>
    <source>
        <strain evidence="2">UBA8739</strain>
    </source>
</reference>
<organism evidence="2 3">
    <name type="scientific">Tistrella mobilis</name>
    <dbReference type="NCBI Taxonomy" id="171437"/>
    <lineage>
        <taxon>Bacteria</taxon>
        <taxon>Pseudomonadati</taxon>
        <taxon>Pseudomonadota</taxon>
        <taxon>Alphaproteobacteria</taxon>
        <taxon>Geminicoccales</taxon>
        <taxon>Geminicoccaceae</taxon>
        <taxon>Tistrella</taxon>
    </lineage>
</organism>
<evidence type="ECO:0000256" key="1">
    <source>
        <dbReference type="SAM" id="Phobius"/>
    </source>
</evidence>
<feature type="transmembrane region" description="Helical" evidence="1">
    <location>
        <begin position="50"/>
        <end position="71"/>
    </location>
</feature>
<comment type="caution">
    <text evidence="2">The sequence shown here is derived from an EMBL/GenBank/DDBJ whole genome shotgun (WGS) entry which is preliminary data.</text>
</comment>
<dbReference type="SUPFAM" id="SSF55781">
    <property type="entry name" value="GAF domain-like"/>
    <property type="match status" value="1"/>
</dbReference>
<dbReference type="Gene3D" id="3.30.450.40">
    <property type="match status" value="1"/>
</dbReference>
<keyword evidence="1" id="KW-1133">Transmembrane helix</keyword>